<keyword evidence="3" id="KW-0378">Hydrolase</keyword>
<evidence type="ECO:0000256" key="1">
    <source>
        <dbReference type="ARBA" id="ARBA00010613"/>
    </source>
</evidence>
<name>A0A8J3BDX7_9BACI</name>
<proteinExistence type="inferred from homology"/>
<evidence type="ECO:0000259" key="2">
    <source>
        <dbReference type="PROSITE" id="PS50263"/>
    </source>
</evidence>
<comment type="similarity">
    <text evidence="1">Belongs to the carbon-nitrogen hydrolase superfamily. NIT1/NIT2 family.</text>
</comment>
<dbReference type="Proteomes" id="UP000637720">
    <property type="component" value="Unassembled WGS sequence"/>
</dbReference>
<comment type="caution">
    <text evidence="3">The sequence shown here is derived from an EMBL/GenBank/DDBJ whole genome shotgun (WGS) entry which is preliminary data.</text>
</comment>
<gene>
    <name evidence="3" type="ORF">GCM10007043_12730</name>
</gene>
<dbReference type="PANTHER" id="PTHR23088">
    <property type="entry name" value="NITRILASE-RELATED"/>
    <property type="match status" value="1"/>
</dbReference>
<reference evidence="3" key="2">
    <citation type="submission" date="2020-09" db="EMBL/GenBank/DDBJ databases">
        <authorList>
            <person name="Sun Q."/>
            <person name="Ohkuma M."/>
        </authorList>
    </citation>
    <scope>NUCLEOTIDE SEQUENCE</scope>
    <source>
        <strain evidence="3">JCM 14719</strain>
    </source>
</reference>
<sequence>MDAKLRIAVVQMDIAFGAPRTNRDKVAQRIEQAMPHHPDVVVFPELWDTAYDLDRLEQLADWEGEETKAFLSAVARDAGVAIVAGSIAEKRSDGIYNTSFVFSKKGDVIATYRKAHLFRPMEEHRHFQAGDACAVYRIDDVPCATVICYDVRFPEWVRTAALAGAQVLFVPAQWPHPRLNHWRQLLIARAIENQLYVVGCNRVGTAKGTSFCGHSMVVDPWGEIVCEALQREEILIADVHLDRVAKARHAIPVFSDRRPDLYAR</sequence>
<dbReference type="EMBL" id="BMOF01000021">
    <property type="protein sequence ID" value="GGK00142.1"/>
    <property type="molecule type" value="Genomic_DNA"/>
</dbReference>
<organism evidence="3 4">
    <name type="scientific">Calditerricola satsumensis</name>
    <dbReference type="NCBI Taxonomy" id="373054"/>
    <lineage>
        <taxon>Bacteria</taxon>
        <taxon>Bacillati</taxon>
        <taxon>Bacillota</taxon>
        <taxon>Bacilli</taxon>
        <taxon>Bacillales</taxon>
        <taxon>Bacillaceae</taxon>
        <taxon>Calditerricola</taxon>
    </lineage>
</organism>
<evidence type="ECO:0000313" key="4">
    <source>
        <dbReference type="Proteomes" id="UP000637720"/>
    </source>
</evidence>
<dbReference type="PROSITE" id="PS50263">
    <property type="entry name" value="CN_HYDROLASE"/>
    <property type="match status" value="1"/>
</dbReference>
<dbReference type="PANTHER" id="PTHR23088:SF27">
    <property type="entry name" value="DEAMINATED GLUTATHIONE AMIDASE"/>
    <property type="match status" value="1"/>
</dbReference>
<feature type="domain" description="CN hydrolase" evidence="2">
    <location>
        <begin position="5"/>
        <end position="241"/>
    </location>
</feature>
<dbReference type="Gene3D" id="3.60.110.10">
    <property type="entry name" value="Carbon-nitrogen hydrolase"/>
    <property type="match status" value="1"/>
</dbReference>
<dbReference type="InterPro" id="IPR003010">
    <property type="entry name" value="C-N_Hydrolase"/>
</dbReference>
<dbReference type="RefSeq" id="WP_188817210.1">
    <property type="nucleotide sequence ID" value="NZ_BMOF01000021.1"/>
</dbReference>
<dbReference type="Pfam" id="PF00795">
    <property type="entry name" value="CN_hydrolase"/>
    <property type="match status" value="1"/>
</dbReference>
<dbReference type="CDD" id="cd07583">
    <property type="entry name" value="nitrilase_5"/>
    <property type="match status" value="1"/>
</dbReference>
<accession>A0A8J3BDX7</accession>
<reference evidence="3" key="1">
    <citation type="journal article" date="2014" name="Int. J. Syst. Evol. Microbiol.">
        <title>Complete genome sequence of Corynebacterium casei LMG S-19264T (=DSM 44701T), isolated from a smear-ripened cheese.</title>
        <authorList>
            <consortium name="US DOE Joint Genome Institute (JGI-PGF)"/>
            <person name="Walter F."/>
            <person name="Albersmeier A."/>
            <person name="Kalinowski J."/>
            <person name="Ruckert C."/>
        </authorList>
    </citation>
    <scope>NUCLEOTIDE SEQUENCE</scope>
    <source>
        <strain evidence="3">JCM 14719</strain>
    </source>
</reference>
<evidence type="ECO:0000313" key="3">
    <source>
        <dbReference type="EMBL" id="GGK00142.1"/>
    </source>
</evidence>
<protein>
    <submittedName>
        <fullName evidence="3">Hydrolase</fullName>
    </submittedName>
</protein>
<keyword evidence="4" id="KW-1185">Reference proteome</keyword>
<dbReference type="SUPFAM" id="SSF56317">
    <property type="entry name" value="Carbon-nitrogen hydrolase"/>
    <property type="match status" value="1"/>
</dbReference>
<dbReference type="GO" id="GO:0016787">
    <property type="term" value="F:hydrolase activity"/>
    <property type="evidence" value="ECO:0007669"/>
    <property type="project" value="UniProtKB-KW"/>
</dbReference>
<dbReference type="InterPro" id="IPR036526">
    <property type="entry name" value="C-N_Hydrolase_sf"/>
</dbReference>
<dbReference type="AlphaFoldDB" id="A0A8J3BDX7"/>